<organism evidence="8 9">
    <name type="scientific">Isoptericola halotolerans</name>
    <dbReference type="NCBI Taxonomy" id="300560"/>
    <lineage>
        <taxon>Bacteria</taxon>
        <taxon>Bacillati</taxon>
        <taxon>Actinomycetota</taxon>
        <taxon>Actinomycetes</taxon>
        <taxon>Micrococcales</taxon>
        <taxon>Promicromonosporaceae</taxon>
        <taxon>Isoptericola</taxon>
    </lineage>
</organism>
<evidence type="ECO:0000256" key="3">
    <source>
        <dbReference type="ARBA" id="ARBA00023237"/>
    </source>
</evidence>
<dbReference type="SUPFAM" id="SSF103088">
    <property type="entry name" value="OmpA-like"/>
    <property type="match status" value="1"/>
</dbReference>
<dbReference type="PRINTS" id="PR01021">
    <property type="entry name" value="OMPADOMAIN"/>
</dbReference>
<dbReference type="RefSeq" id="WP_106267151.1">
    <property type="nucleotide sequence ID" value="NZ_PVTX01000005.1"/>
</dbReference>
<protein>
    <submittedName>
        <fullName evidence="8">OmpA family protein</fullName>
    </submittedName>
</protein>
<feature type="domain" description="OmpA-like" evidence="7">
    <location>
        <begin position="111"/>
        <end position="229"/>
    </location>
</feature>
<feature type="region of interest" description="Disordered" evidence="5">
    <location>
        <begin position="21"/>
        <end position="44"/>
    </location>
</feature>
<evidence type="ECO:0000256" key="1">
    <source>
        <dbReference type="ARBA" id="ARBA00004442"/>
    </source>
</evidence>
<dbReference type="Pfam" id="PF00691">
    <property type="entry name" value="OmpA"/>
    <property type="match status" value="1"/>
</dbReference>
<feature type="signal peptide" evidence="6">
    <location>
        <begin position="1"/>
        <end position="22"/>
    </location>
</feature>
<proteinExistence type="predicted"/>
<keyword evidence="2 4" id="KW-0472">Membrane</keyword>
<evidence type="ECO:0000256" key="6">
    <source>
        <dbReference type="SAM" id="SignalP"/>
    </source>
</evidence>
<dbReference type="InterPro" id="IPR006664">
    <property type="entry name" value="OMP_bac"/>
</dbReference>
<dbReference type="InterPro" id="IPR050330">
    <property type="entry name" value="Bact_OuterMem_StrucFunc"/>
</dbReference>
<keyword evidence="3" id="KW-0998">Cell outer membrane</keyword>
<dbReference type="InterPro" id="IPR036737">
    <property type="entry name" value="OmpA-like_sf"/>
</dbReference>
<comment type="subcellular location">
    <subcellularLocation>
        <location evidence="1">Cell outer membrane</location>
    </subcellularLocation>
</comment>
<feature type="compositionally biased region" description="Acidic residues" evidence="5">
    <location>
        <begin position="200"/>
        <end position="209"/>
    </location>
</feature>
<evidence type="ECO:0000313" key="8">
    <source>
        <dbReference type="EMBL" id="PRZ06967.1"/>
    </source>
</evidence>
<feature type="chain" id="PRO_5046601342" evidence="6">
    <location>
        <begin position="23"/>
        <end position="229"/>
    </location>
</feature>
<dbReference type="Gene3D" id="3.30.1330.60">
    <property type="entry name" value="OmpA-like domain"/>
    <property type="match status" value="1"/>
</dbReference>
<dbReference type="PANTHER" id="PTHR30329:SF21">
    <property type="entry name" value="LIPOPROTEIN YIAD-RELATED"/>
    <property type="match status" value="1"/>
</dbReference>
<dbReference type="EMBL" id="PVTX01000005">
    <property type="protein sequence ID" value="PRZ06967.1"/>
    <property type="molecule type" value="Genomic_DNA"/>
</dbReference>
<evidence type="ECO:0000256" key="2">
    <source>
        <dbReference type="ARBA" id="ARBA00023136"/>
    </source>
</evidence>
<comment type="caution">
    <text evidence="8">The sequence shown here is derived from an EMBL/GenBank/DDBJ whole genome shotgun (WGS) entry which is preliminary data.</text>
</comment>
<keyword evidence="9" id="KW-1185">Reference proteome</keyword>
<accession>A0ABX5EE41</accession>
<sequence length="229" mass="23488">MRRPRSAAVVAVALVVTGPAAAAAGTGTDPSSSPSPGASTPDPALVEEAAEHLAADRERIESTEVTDAMRAAAVVDLAADDATHLLRADDSTFPLSPDDATTTLESTVEEEGDTVTTLTSDLLFAFGSAELTGPARAAVAELAAQIPDGAEVGVDGHTDSIGSAADNDELSERRAKAVASVLRDERDDLSFTVRGHGEDDPVAENEVDGADNPAGRALNRRVEVTYPTS</sequence>
<evidence type="ECO:0000256" key="5">
    <source>
        <dbReference type="SAM" id="MobiDB-lite"/>
    </source>
</evidence>
<name>A0ABX5EE41_9MICO</name>
<evidence type="ECO:0000259" key="7">
    <source>
        <dbReference type="PROSITE" id="PS51123"/>
    </source>
</evidence>
<reference evidence="8 9" key="1">
    <citation type="submission" date="2018-03" db="EMBL/GenBank/DDBJ databases">
        <title>Comparative analysis of microorganisms from saline springs in Andes Mountain Range, Colombia.</title>
        <authorList>
            <person name="Rubin E."/>
        </authorList>
    </citation>
    <scope>NUCLEOTIDE SEQUENCE [LARGE SCALE GENOMIC DNA]</scope>
    <source>
        <strain evidence="8 9">CG 23</strain>
    </source>
</reference>
<evidence type="ECO:0000313" key="9">
    <source>
        <dbReference type="Proteomes" id="UP000239895"/>
    </source>
</evidence>
<dbReference type="InterPro" id="IPR006665">
    <property type="entry name" value="OmpA-like"/>
</dbReference>
<dbReference type="PANTHER" id="PTHR30329">
    <property type="entry name" value="STATOR ELEMENT OF FLAGELLAR MOTOR COMPLEX"/>
    <property type="match status" value="1"/>
</dbReference>
<dbReference type="PROSITE" id="PS51123">
    <property type="entry name" value="OMPA_2"/>
    <property type="match status" value="1"/>
</dbReference>
<dbReference type="Proteomes" id="UP000239895">
    <property type="component" value="Unassembled WGS sequence"/>
</dbReference>
<evidence type="ECO:0000256" key="4">
    <source>
        <dbReference type="PROSITE-ProRule" id="PRU00473"/>
    </source>
</evidence>
<feature type="region of interest" description="Disordered" evidence="5">
    <location>
        <begin position="191"/>
        <end position="214"/>
    </location>
</feature>
<keyword evidence="6" id="KW-0732">Signal</keyword>
<gene>
    <name evidence="8" type="ORF">BCL65_105107</name>
</gene>
<dbReference type="CDD" id="cd07185">
    <property type="entry name" value="OmpA_C-like"/>
    <property type="match status" value="1"/>
</dbReference>